<dbReference type="Pfam" id="PF16332">
    <property type="entry name" value="DUF4962"/>
    <property type="match status" value="1"/>
</dbReference>
<evidence type="ECO:0000259" key="4">
    <source>
        <dbReference type="Pfam" id="PF16332"/>
    </source>
</evidence>
<proteinExistence type="predicted"/>
<evidence type="ECO:0000259" key="3">
    <source>
        <dbReference type="Pfam" id="PF07940"/>
    </source>
</evidence>
<evidence type="ECO:0000256" key="2">
    <source>
        <dbReference type="SAM" id="SignalP"/>
    </source>
</evidence>
<dbReference type="SUPFAM" id="SSF48230">
    <property type="entry name" value="Chondroitin AC/alginate lyase"/>
    <property type="match status" value="1"/>
</dbReference>
<dbReference type="PANTHER" id="PTHR38045:SF1">
    <property type="entry name" value="HEPARINASE II_III-LIKE PROTEIN"/>
    <property type="match status" value="1"/>
</dbReference>
<dbReference type="RefSeq" id="WP_345929943.1">
    <property type="nucleotide sequence ID" value="NZ_JBDIVF010000013.1"/>
</dbReference>
<dbReference type="Pfam" id="PF07940">
    <property type="entry name" value="Hepar_II_III_C"/>
    <property type="match status" value="1"/>
</dbReference>
<sequence>MKILLALCCLSLSAFAGAASDADLVAGRSSELSQKIPASHPRLLLRADELPALRSFLASQQAGNAPLAGLMLPAPEEAALIPQPEAVKNGSLEGSKRWREGYEAANAAGVMAQRHAFAWLLTQDAAQGREAARWLMHLAGWKIDRDTYRTNDELFIQHLRPMIFAYDWAHDALSPAERDTVRAALDARLSLLAAQIQPKFSLQQPSAPDNSLSHPMRFISTLGQGGLALLNESPRAAGWLAWSYEYYLRQFPVWGGDAGGWAEGMNYWSTGITQHQRFLEGMALLGFDAPLKRPFWRNTPYFAMYGQMPYGGSFFGDLTNIMAPTGSIALILEKAAVLNRDPYPLAFARSLAQQPPTKFPYYTYDAIDAFLARFRTAQAALPEANLASLPQSRYFDDIGVVMMHSALGDAAQDIMLGFRSSPQGSASHGFADQNSFVLNAFGEPLAINSGYREFYDSAHHVGWTRQTKAKNALLFGGEGQRIKDASARGRITRFADGAHFSFASGDATEAYAPNATLALRHVFFVDRRYFVILDEASAPAAVKFQWRLHARSEMKPDAAHNSVSLAQKSARLSVRFLQPASGQLEFSQSSAFEPPVASSYRKKMPDEWHFTAQTREAAPGTRFLVLLSPSREDDAAPPPAELIQTRQGHALRAGTDIVLIADEAVRRVEAADWALEGMAASFIRQTGRLRFALVDTTRLAGPVGIESDTPLSLEGERDATLMTLQLDAPRALTLQLRPGFAVKTVSGARQWQAEADGSIRATLDPGPQTLRLMK</sequence>
<feature type="domain" description="Heparinase II/III-like C-terminal" evidence="3">
    <location>
        <begin position="390"/>
        <end position="578"/>
    </location>
</feature>
<dbReference type="Gene3D" id="1.50.10.100">
    <property type="entry name" value="Chondroitin AC/alginate lyase"/>
    <property type="match status" value="1"/>
</dbReference>
<dbReference type="PANTHER" id="PTHR38045">
    <property type="entry name" value="CHROMOSOME 1, WHOLE GENOME SHOTGUN SEQUENCE"/>
    <property type="match status" value="1"/>
</dbReference>
<dbReference type="InterPro" id="IPR008929">
    <property type="entry name" value="Chondroitin_lyas"/>
</dbReference>
<feature type="domain" description="Heparinase II N-terminal" evidence="4">
    <location>
        <begin position="113"/>
        <end position="359"/>
    </location>
</feature>
<keyword evidence="6" id="KW-1185">Reference proteome</keyword>
<dbReference type="InterPro" id="IPR012480">
    <property type="entry name" value="Hepar_II_III_C"/>
</dbReference>
<comment type="caution">
    <text evidence="5">The sequence shown here is derived from an EMBL/GenBank/DDBJ whole genome shotgun (WGS) entry which is preliminary data.</text>
</comment>
<accession>A0ABV2CV43</accession>
<protein>
    <submittedName>
        <fullName evidence="5">Heparinase II/III family protein</fullName>
    </submittedName>
</protein>
<keyword evidence="2" id="KW-0732">Signal</keyword>
<dbReference type="Proteomes" id="UP001548590">
    <property type="component" value="Unassembled WGS sequence"/>
</dbReference>
<reference evidence="5 6" key="1">
    <citation type="submission" date="2024-07" db="EMBL/GenBank/DDBJ databases">
        <title>Uliginosibacterium paludis KCTC:42655.</title>
        <authorList>
            <person name="Kim M.K."/>
        </authorList>
    </citation>
    <scope>NUCLEOTIDE SEQUENCE [LARGE SCALE GENOMIC DNA]</scope>
    <source>
        <strain evidence="5 6">KCTC 42655</strain>
    </source>
</reference>
<evidence type="ECO:0000256" key="1">
    <source>
        <dbReference type="ARBA" id="ARBA00004196"/>
    </source>
</evidence>
<feature type="signal peptide" evidence="2">
    <location>
        <begin position="1"/>
        <end position="18"/>
    </location>
</feature>
<evidence type="ECO:0000313" key="6">
    <source>
        <dbReference type="Proteomes" id="UP001548590"/>
    </source>
</evidence>
<comment type="subcellular location">
    <subcellularLocation>
        <location evidence="1">Cell envelope</location>
    </subcellularLocation>
</comment>
<dbReference type="InterPro" id="IPR032518">
    <property type="entry name" value="HepII_N"/>
</dbReference>
<evidence type="ECO:0000313" key="5">
    <source>
        <dbReference type="EMBL" id="MET1491810.1"/>
    </source>
</evidence>
<dbReference type="EMBL" id="JBEWLZ010000016">
    <property type="protein sequence ID" value="MET1491810.1"/>
    <property type="molecule type" value="Genomic_DNA"/>
</dbReference>
<dbReference type="Gene3D" id="2.70.98.70">
    <property type="match status" value="1"/>
</dbReference>
<gene>
    <name evidence="5" type="ORF">ABVT11_18370</name>
</gene>
<name>A0ABV2CV43_9RHOO</name>
<feature type="chain" id="PRO_5046277954" evidence="2">
    <location>
        <begin position="19"/>
        <end position="774"/>
    </location>
</feature>
<organism evidence="5 6">
    <name type="scientific">Uliginosibacterium paludis</name>
    <dbReference type="NCBI Taxonomy" id="1615952"/>
    <lineage>
        <taxon>Bacteria</taxon>
        <taxon>Pseudomonadati</taxon>
        <taxon>Pseudomonadota</taxon>
        <taxon>Betaproteobacteria</taxon>
        <taxon>Rhodocyclales</taxon>
        <taxon>Zoogloeaceae</taxon>
        <taxon>Uliginosibacterium</taxon>
    </lineage>
</organism>